<feature type="domain" description="dTDP-4-dehydro-6-deoxy-alpha-D-glucopyranose 2,3-dehydratase" evidence="1">
    <location>
        <begin position="8"/>
        <end position="210"/>
    </location>
</feature>
<protein>
    <submittedName>
        <fullName evidence="2">NDP-hexose 2,3-dehydratase family protein</fullName>
    </submittedName>
</protein>
<keyword evidence="3" id="KW-1185">Reference proteome</keyword>
<dbReference type="InterPro" id="IPR038153">
    <property type="entry name" value="EvaA-like_sf"/>
</dbReference>
<dbReference type="Proteomes" id="UP001500383">
    <property type="component" value="Unassembled WGS sequence"/>
</dbReference>
<sequence length="436" mass="48175">MPGFETVDEVLGWLDVQRERMTMTARPIPLEDLRNWHLDPVSGNLGHESGKFFSVEGVRVTDPAGPVPAWDQPIIHQPEIGILGILADRSRIGPTRFLMQAKFEPGNPGGVQLSPTVQATRSNYLRVHGGRPVPYLEHFRDVDPESVLADVRQSEQGAWFFRKRNRNMIVESRDAIEPREGFCWVGLPLLLQLLHVPDLLNMDARTVLACAPPEALAGVETVGGGARSGSLSWITDQRTGTELTAELIPLNETARWRLDDGMIRHDSGGHFTILGVEVTATGREVSSWHQPMLAPTGPGIVGALVTREGGTVSVLMRSRTEPGCTDGAELGPTVQCQPDTLERHPERLAPPFLDRFLSPEPGSVRFDVVQSEEGGRFYFARNRYMVVEIDGRLPAPAGFRWFGLDEISDFMRHSFYLNVQARSIALCLTSLVAAHA</sequence>
<evidence type="ECO:0000313" key="3">
    <source>
        <dbReference type="Proteomes" id="UP001500383"/>
    </source>
</evidence>
<evidence type="ECO:0000313" key="2">
    <source>
        <dbReference type="EMBL" id="GAA1702089.1"/>
    </source>
</evidence>
<comment type="caution">
    <text evidence="2">The sequence shown here is derived from an EMBL/GenBank/DDBJ whole genome shotgun (WGS) entry which is preliminary data.</text>
</comment>
<gene>
    <name evidence="2" type="ORF">GCM10009831_09050</name>
</gene>
<proteinExistence type="predicted"/>
<accession>A0ABN2IBZ3</accession>
<dbReference type="InterPro" id="IPR005212">
    <property type="entry name" value="EvaA-like"/>
</dbReference>
<feature type="domain" description="dTDP-4-dehydro-6-deoxy-alpha-D-glucopyranose 2,3-dehydratase" evidence="1">
    <location>
        <begin position="231"/>
        <end position="428"/>
    </location>
</feature>
<reference evidence="2 3" key="1">
    <citation type="journal article" date="2019" name="Int. J. Syst. Evol. Microbiol.">
        <title>The Global Catalogue of Microorganisms (GCM) 10K type strain sequencing project: providing services to taxonomists for standard genome sequencing and annotation.</title>
        <authorList>
            <consortium name="The Broad Institute Genomics Platform"/>
            <consortium name="The Broad Institute Genome Sequencing Center for Infectious Disease"/>
            <person name="Wu L."/>
            <person name="Ma J."/>
        </authorList>
    </citation>
    <scope>NUCLEOTIDE SEQUENCE [LARGE SCALE GENOMIC DNA]</scope>
    <source>
        <strain evidence="2 3">JCM 16002</strain>
    </source>
</reference>
<dbReference type="Gene3D" id="3.90.79.40">
    <property type="entry name" value="EvaA sugar 2,3-dehydratase subunit"/>
    <property type="match status" value="2"/>
</dbReference>
<dbReference type="Pfam" id="PF03559">
    <property type="entry name" value="Hexose_dehydrat"/>
    <property type="match status" value="2"/>
</dbReference>
<evidence type="ECO:0000259" key="1">
    <source>
        <dbReference type="Pfam" id="PF03559"/>
    </source>
</evidence>
<organism evidence="2 3">
    <name type="scientific">Dietzia cercidiphylli</name>
    <dbReference type="NCBI Taxonomy" id="498199"/>
    <lineage>
        <taxon>Bacteria</taxon>
        <taxon>Bacillati</taxon>
        <taxon>Actinomycetota</taxon>
        <taxon>Actinomycetes</taxon>
        <taxon>Mycobacteriales</taxon>
        <taxon>Dietziaceae</taxon>
        <taxon>Dietzia</taxon>
    </lineage>
</organism>
<name>A0ABN2IBZ3_9ACTN</name>
<dbReference type="EMBL" id="BAAAQG010000003">
    <property type="protein sequence ID" value="GAA1702089.1"/>
    <property type="molecule type" value="Genomic_DNA"/>
</dbReference>